<dbReference type="Proteomes" id="UP000036449">
    <property type="component" value="Unassembled WGS sequence"/>
</dbReference>
<dbReference type="InterPro" id="IPR027417">
    <property type="entry name" value="P-loop_NTPase"/>
</dbReference>
<sequence length="358" mass="39963">MRPFSPAETARLLGIHESYLRQVVTEENGVAPAVKNGRRSYSVEDIHELRKRLDQGTRGNRRYVPHRGPGEHLQVITVMNFKGGSGKTTTAAHLAQHLALHGYRVLAIDLDPQASLSALFGHQPETHVGPNETLYGAIRYDDERRPIAEIVRGTYIPGLHIIPGNLELMEFEHDTPKALLQRRTGDTLFFARIGQAIGQAQNLYDVVVIDCPPQLGYLTLSALTAATAVLITIHPQMLDVMSMSQFLQMTGDLLDEVSRHGASTSYDWMKYLITRFEPSDGPQNQMVAFLRSIFGEHVLIHPMLKSTAISDAGLTNQTIFEVERQQFTRSTYDRAVEAVTNVNTEIEAQIKKAWGRAV</sequence>
<dbReference type="InterPro" id="IPR017818">
    <property type="entry name" value="Plasmid_partition_RepA"/>
</dbReference>
<comment type="caution">
    <text evidence="2">The sequence shown here is derived from an EMBL/GenBank/DDBJ whole genome shotgun (WGS) entry which is preliminary data.</text>
</comment>
<keyword evidence="3" id="KW-1185">Reference proteome</keyword>
<evidence type="ECO:0000259" key="1">
    <source>
        <dbReference type="Pfam" id="PF13614"/>
    </source>
</evidence>
<dbReference type="InterPro" id="IPR050678">
    <property type="entry name" value="DNA_Partitioning_ATPase"/>
</dbReference>
<accession>A0A0J6TG05</accession>
<dbReference type="NCBIfam" id="NF010443">
    <property type="entry name" value="PRK13869.1"/>
    <property type="match status" value="1"/>
</dbReference>
<reference evidence="2 3" key="1">
    <citation type="submission" date="2015-03" db="EMBL/GenBank/DDBJ databases">
        <title>Genome sequencing of Methylobacterium tarhaniae DSM 25844.</title>
        <authorList>
            <person name="Chaudhry V."/>
            <person name="Patil P.B."/>
        </authorList>
    </citation>
    <scope>NUCLEOTIDE SEQUENCE [LARGE SCALE GENOMIC DNA]</scope>
    <source>
        <strain evidence="2 3">DSM 25844</strain>
    </source>
</reference>
<dbReference type="PANTHER" id="PTHR13696">
    <property type="entry name" value="P-LOOP CONTAINING NUCLEOSIDE TRIPHOSPHATE HYDROLASE"/>
    <property type="match status" value="1"/>
</dbReference>
<dbReference type="InterPro" id="IPR025669">
    <property type="entry name" value="AAA_dom"/>
</dbReference>
<protein>
    <submittedName>
        <fullName evidence="2">Chromosome partitioning protein ParA</fullName>
    </submittedName>
</protein>
<evidence type="ECO:0000313" key="3">
    <source>
        <dbReference type="Proteomes" id="UP000036449"/>
    </source>
</evidence>
<dbReference type="Gene3D" id="3.40.50.300">
    <property type="entry name" value="P-loop containing nucleotide triphosphate hydrolases"/>
    <property type="match status" value="1"/>
</dbReference>
<dbReference type="SUPFAM" id="SSF52540">
    <property type="entry name" value="P-loop containing nucleoside triphosphate hydrolases"/>
    <property type="match status" value="1"/>
</dbReference>
<dbReference type="AlphaFoldDB" id="A0A0J6TG05"/>
<feature type="domain" description="AAA" evidence="1">
    <location>
        <begin position="74"/>
        <end position="253"/>
    </location>
</feature>
<evidence type="ECO:0000313" key="2">
    <source>
        <dbReference type="EMBL" id="KMO44633.1"/>
    </source>
</evidence>
<proteinExistence type="predicted"/>
<dbReference type="PATRIC" id="fig|1187852.3.peg.1099"/>
<dbReference type="Pfam" id="PF13614">
    <property type="entry name" value="AAA_31"/>
    <property type="match status" value="1"/>
</dbReference>
<dbReference type="PANTHER" id="PTHR13696:SF52">
    <property type="entry name" value="PARA FAMILY PROTEIN CT_582"/>
    <property type="match status" value="1"/>
</dbReference>
<gene>
    <name evidence="2" type="ORF">VQ03_02230</name>
</gene>
<dbReference type="CDD" id="cd02042">
    <property type="entry name" value="ParAB_family"/>
    <property type="match status" value="1"/>
</dbReference>
<organism evidence="2 3">
    <name type="scientific">Methylobacterium tarhaniae</name>
    <dbReference type="NCBI Taxonomy" id="1187852"/>
    <lineage>
        <taxon>Bacteria</taxon>
        <taxon>Pseudomonadati</taxon>
        <taxon>Pseudomonadota</taxon>
        <taxon>Alphaproteobacteria</taxon>
        <taxon>Hyphomicrobiales</taxon>
        <taxon>Methylobacteriaceae</taxon>
        <taxon>Methylobacterium</taxon>
    </lineage>
</organism>
<dbReference type="EMBL" id="LABZ01000013">
    <property type="protein sequence ID" value="KMO44633.1"/>
    <property type="molecule type" value="Genomic_DNA"/>
</dbReference>
<dbReference type="NCBIfam" id="TIGR03453">
    <property type="entry name" value="partition_RepA"/>
    <property type="match status" value="1"/>
</dbReference>
<name>A0A0J6TG05_9HYPH</name>